<proteinExistence type="predicted"/>
<feature type="compositionally biased region" description="Low complexity" evidence="1">
    <location>
        <begin position="24"/>
        <end position="36"/>
    </location>
</feature>
<evidence type="ECO:0000256" key="1">
    <source>
        <dbReference type="SAM" id="MobiDB-lite"/>
    </source>
</evidence>
<evidence type="ECO:0000313" key="3">
    <source>
        <dbReference type="Proteomes" id="UP001160148"/>
    </source>
</evidence>
<comment type="caution">
    <text evidence="2">The sequence shown here is derived from an EMBL/GenBank/DDBJ whole genome shotgun (WGS) entry which is preliminary data.</text>
</comment>
<gene>
    <name evidence="2" type="ORF">MEUPH1_LOCUS7483</name>
</gene>
<name>A0AAV0W5S8_9HEMI</name>
<keyword evidence="3" id="KW-1185">Reference proteome</keyword>
<reference evidence="2 3" key="1">
    <citation type="submission" date="2023-01" db="EMBL/GenBank/DDBJ databases">
        <authorList>
            <person name="Whitehead M."/>
        </authorList>
    </citation>
    <scope>NUCLEOTIDE SEQUENCE [LARGE SCALE GENOMIC DNA]</scope>
</reference>
<organism evidence="2 3">
    <name type="scientific">Macrosiphum euphorbiae</name>
    <name type="common">potato aphid</name>
    <dbReference type="NCBI Taxonomy" id="13131"/>
    <lineage>
        <taxon>Eukaryota</taxon>
        <taxon>Metazoa</taxon>
        <taxon>Ecdysozoa</taxon>
        <taxon>Arthropoda</taxon>
        <taxon>Hexapoda</taxon>
        <taxon>Insecta</taxon>
        <taxon>Pterygota</taxon>
        <taxon>Neoptera</taxon>
        <taxon>Paraneoptera</taxon>
        <taxon>Hemiptera</taxon>
        <taxon>Sternorrhyncha</taxon>
        <taxon>Aphidomorpha</taxon>
        <taxon>Aphidoidea</taxon>
        <taxon>Aphididae</taxon>
        <taxon>Macrosiphini</taxon>
        <taxon>Macrosiphum</taxon>
    </lineage>
</organism>
<dbReference type="Proteomes" id="UP001160148">
    <property type="component" value="Unassembled WGS sequence"/>
</dbReference>
<feature type="compositionally biased region" description="Pro residues" evidence="1">
    <location>
        <begin position="37"/>
        <end position="48"/>
    </location>
</feature>
<evidence type="ECO:0000313" key="2">
    <source>
        <dbReference type="EMBL" id="CAI6351101.1"/>
    </source>
</evidence>
<sequence>MIKEEYGPQFHHRPRSNGDPARPPVYTTPDPTRPDPYTVPIPPSPPPHTHSHSHERVIVKLLPERNVEKKNNPEKKGFGGAYGRVKSSLTACTHRSHCCTHCGVY</sequence>
<dbReference type="EMBL" id="CARXXK010000001">
    <property type="protein sequence ID" value="CAI6351101.1"/>
    <property type="molecule type" value="Genomic_DNA"/>
</dbReference>
<dbReference type="AlphaFoldDB" id="A0AAV0W5S8"/>
<protein>
    <submittedName>
        <fullName evidence="2">Uncharacterized protein</fullName>
    </submittedName>
</protein>
<accession>A0AAV0W5S8</accession>
<feature type="region of interest" description="Disordered" evidence="1">
    <location>
        <begin position="1"/>
        <end position="54"/>
    </location>
</feature>